<organism evidence="2 3">
    <name type="scientific">Paracoccus aurantius</name>
    <dbReference type="NCBI Taxonomy" id="3073814"/>
    <lineage>
        <taxon>Bacteria</taxon>
        <taxon>Pseudomonadati</taxon>
        <taxon>Pseudomonadota</taxon>
        <taxon>Alphaproteobacteria</taxon>
        <taxon>Rhodobacterales</taxon>
        <taxon>Paracoccaceae</taxon>
        <taxon>Paracoccus</taxon>
    </lineage>
</organism>
<protein>
    <submittedName>
        <fullName evidence="2">Helix-turn-helix domain-containing protein</fullName>
    </submittedName>
</protein>
<name>A0ABU2HRZ7_9RHOB</name>
<dbReference type="Pfam" id="PF12728">
    <property type="entry name" value="HTH_17"/>
    <property type="match status" value="1"/>
</dbReference>
<evidence type="ECO:0000259" key="1">
    <source>
        <dbReference type="Pfam" id="PF12728"/>
    </source>
</evidence>
<dbReference type="InterPro" id="IPR036388">
    <property type="entry name" value="WH-like_DNA-bd_sf"/>
</dbReference>
<feature type="domain" description="Helix-turn-helix" evidence="1">
    <location>
        <begin position="5"/>
        <end position="52"/>
    </location>
</feature>
<reference evidence="3" key="1">
    <citation type="submission" date="2023-07" db="EMBL/GenBank/DDBJ databases">
        <title>Paracoccus sp. MBLB3053 whole genome sequence.</title>
        <authorList>
            <person name="Hwang C.Y."/>
            <person name="Cho E.-S."/>
            <person name="Seo M.-J."/>
        </authorList>
    </citation>
    <scope>NUCLEOTIDE SEQUENCE [LARGE SCALE GENOMIC DNA]</scope>
    <source>
        <strain evidence="3">MBLB3053</strain>
    </source>
</reference>
<accession>A0ABU2HRZ7</accession>
<comment type="caution">
    <text evidence="2">The sequence shown here is derived from an EMBL/GenBank/DDBJ whole genome shotgun (WGS) entry which is preliminary data.</text>
</comment>
<dbReference type="EMBL" id="JAVQLW010000001">
    <property type="protein sequence ID" value="MDS9467823.1"/>
    <property type="molecule type" value="Genomic_DNA"/>
</dbReference>
<proteinExistence type="predicted"/>
<evidence type="ECO:0000313" key="3">
    <source>
        <dbReference type="Proteomes" id="UP001269144"/>
    </source>
</evidence>
<dbReference type="Proteomes" id="UP001269144">
    <property type="component" value="Unassembled WGS sequence"/>
</dbReference>
<dbReference type="InterPro" id="IPR009061">
    <property type="entry name" value="DNA-bd_dom_put_sf"/>
</dbReference>
<dbReference type="SUPFAM" id="SSF46955">
    <property type="entry name" value="Putative DNA-binding domain"/>
    <property type="match status" value="1"/>
</dbReference>
<dbReference type="InterPro" id="IPR041657">
    <property type="entry name" value="HTH_17"/>
</dbReference>
<dbReference type="Gene3D" id="1.10.10.10">
    <property type="entry name" value="Winged helix-like DNA-binding domain superfamily/Winged helix DNA-binding domain"/>
    <property type="match status" value="1"/>
</dbReference>
<gene>
    <name evidence="2" type="ORF">RGQ15_09610</name>
</gene>
<evidence type="ECO:0000313" key="2">
    <source>
        <dbReference type="EMBL" id="MDS9467823.1"/>
    </source>
</evidence>
<sequence length="53" mass="6061">MQNHLSVKDLAAALGISPATVWRWAAQGRLPQPRRFSPGCTRWSLDEVREWLT</sequence>
<dbReference type="RefSeq" id="WP_311159993.1">
    <property type="nucleotide sequence ID" value="NZ_JAVQLW010000001.1"/>
</dbReference>
<keyword evidence="3" id="KW-1185">Reference proteome</keyword>